<dbReference type="EMBL" id="JARBDR010000440">
    <property type="protein sequence ID" value="KAJ8312705.1"/>
    <property type="molecule type" value="Genomic_DNA"/>
</dbReference>
<dbReference type="Proteomes" id="UP001217089">
    <property type="component" value="Unassembled WGS sequence"/>
</dbReference>
<evidence type="ECO:0000313" key="3">
    <source>
        <dbReference type="Proteomes" id="UP001217089"/>
    </source>
</evidence>
<gene>
    <name evidence="2" type="ORF">KUTeg_010078</name>
</gene>
<sequence length="106" mass="12907">MKILNPYIHDHIVSYNILTNEFYIHIFYHFEELVIMCCVILSLTYIYTLYMRLLKHTNCIVQEQDQAIVETPYIYKDMHYQKQNKTEIFLKGLNFLIHITIIVIYI</sequence>
<keyword evidence="1" id="KW-0472">Membrane</keyword>
<feature type="transmembrane region" description="Helical" evidence="1">
    <location>
        <begin position="26"/>
        <end position="47"/>
    </location>
</feature>
<feature type="transmembrane region" description="Helical" evidence="1">
    <location>
        <begin position="88"/>
        <end position="105"/>
    </location>
</feature>
<keyword evidence="1" id="KW-0812">Transmembrane</keyword>
<proteinExistence type="predicted"/>
<keyword evidence="3" id="KW-1185">Reference proteome</keyword>
<keyword evidence="1" id="KW-1133">Transmembrane helix</keyword>
<reference evidence="2 3" key="1">
    <citation type="submission" date="2022-12" db="EMBL/GenBank/DDBJ databases">
        <title>Chromosome-level genome of Tegillarca granosa.</title>
        <authorList>
            <person name="Kim J."/>
        </authorList>
    </citation>
    <scope>NUCLEOTIDE SEQUENCE [LARGE SCALE GENOMIC DNA]</scope>
    <source>
        <strain evidence="2">Teg-2019</strain>
        <tissue evidence="2">Adductor muscle</tissue>
    </source>
</reference>
<evidence type="ECO:0000313" key="2">
    <source>
        <dbReference type="EMBL" id="KAJ8312705.1"/>
    </source>
</evidence>
<protein>
    <submittedName>
        <fullName evidence="2">Uncharacterized protein</fullName>
    </submittedName>
</protein>
<name>A0ABQ9FAQ7_TEGGR</name>
<accession>A0ABQ9FAQ7</accession>
<evidence type="ECO:0000256" key="1">
    <source>
        <dbReference type="SAM" id="Phobius"/>
    </source>
</evidence>
<comment type="caution">
    <text evidence="2">The sequence shown here is derived from an EMBL/GenBank/DDBJ whole genome shotgun (WGS) entry which is preliminary data.</text>
</comment>
<organism evidence="2 3">
    <name type="scientific">Tegillarca granosa</name>
    <name type="common">Malaysian cockle</name>
    <name type="synonym">Anadara granosa</name>
    <dbReference type="NCBI Taxonomy" id="220873"/>
    <lineage>
        <taxon>Eukaryota</taxon>
        <taxon>Metazoa</taxon>
        <taxon>Spiralia</taxon>
        <taxon>Lophotrochozoa</taxon>
        <taxon>Mollusca</taxon>
        <taxon>Bivalvia</taxon>
        <taxon>Autobranchia</taxon>
        <taxon>Pteriomorphia</taxon>
        <taxon>Arcoida</taxon>
        <taxon>Arcoidea</taxon>
        <taxon>Arcidae</taxon>
        <taxon>Tegillarca</taxon>
    </lineage>
</organism>